<keyword evidence="2" id="KW-0614">Plasmid</keyword>
<gene>
    <name evidence="2" type="ORF">C6V80_10235</name>
    <name evidence="3" type="ORF">EDC58_1953</name>
</gene>
<sequence>MLKKLSVSLIIATSTLFGAVNAPILKKAYEDGIYDTLSVLKNESKYAINQKITLNGYMVYINTKNLTLPDIVKYKALGLKLAFNPIETKSGLLIFAVNERRPDAFLNAQIIANHSNLHPLIKEVTNYTVTYSGVLQRYFQNKMPDKVFLIEEKITNCPVRQRIIKSDTTKTEIKKVVARGKFYLVNRVLTPEALREFCKNNPNNCDAKLNISKGETCLTERKIKRTLGRVDFSDLNNKTFEQVAGIIAHYGAVKDGELWLGKRIYKKGDKIGRFYLLNIVKNDKGVVIVTISKKPQPQSANDIKNITTR</sequence>
<accession>A0AAJ4RB86</accession>
<name>A0AAJ4RB86_9BACT</name>
<geneLocation type="plasmid" evidence="2 5">
    <name>unnamed1</name>
</geneLocation>
<evidence type="ECO:0000313" key="4">
    <source>
        <dbReference type="Proteomes" id="UP000272781"/>
    </source>
</evidence>
<organism evidence="3 4">
    <name type="scientific">Caminibacter pacificus</name>
    <dbReference type="NCBI Taxonomy" id="1424653"/>
    <lineage>
        <taxon>Bacteria</taxon>
        <taxon>Pseudomonadati</taxon>
        <taxon>Campylobacterota</taxon>
        <taxon>Epsilonproteobacteria</taxon>
        <taxon>Nautiliales</taxon>
        <taxon>Nautiliaceae</taxon>
        <taxon>Caminibacter</taxon>
    </lineage>
</organism>
<evidence type="ECO:0000313" key="5">
    <source>
        <dbReference type="Proteomes" id="UP000298805"/>
    </source>
</evidence>
<dbReference type="Proteomes" id="UP000298805">
    <property type="component" value="Plasmid unnamed1"/>
</dbReference>
<keyword evidence="5" id="KW-1185">Reference proteome</keyword>
<dbReference type="RefSeq" id="WP_123353324.1">
    <property type="nucleotide sequence ID" value="NZ_CP040940.1"/>
</dbReference>
<reference evidence="2 5" key="2">
    <citation type="submission" date="2019-06" db="EMBL/GenBank/DDBJ databases">
        <title>A comparative analysis of the Nautiliaceae.</title>
        <authorList>
            <person name="Grosche A."/>
            <person name="Smedile F."/>
            <person name="Vetriani C."/>
        </authorList>
    </citation>
    <scope>NUCLEOTIDE SEQUENCE [LARGE SCALE GENOMIC DNA]</scope>
    <source>
        <strain evidence="2 5">TB6</strain>
        <plasmid evidence="2 5">unnamed1</plasmid>
    </source>
</reference>
<dbReference type="EMBL" id="CP040940">
    <property type="protein sequence ID" value="QDD68224.1"/>
    <property type="molecule type" value="Genomic_DNA"/>
</dbReference>
<proteinExistence type="predicted"/>
<reference evidence="3 4" key="1">
    <citation type="submission" date="2018-11" db="EMBL/GenBank/DDBJ databases">
        <title>Genomic Encyclopedia of Type Strains, Phase IV (KMG-IV): sequencing the most valuable type-strain genomes for metagenomic binning, comparative biology and taxonomic classification.</title>
        <authorList>
            <person name="Goeker M."/>
        </authorList>
    </citation>
    <scope>NUCLEOTIDE SEQUENCE [LARGE SCALE GENOMIC DNA]</scope>
    <source>
        <strain evidence="3 4">DSM 27783</strain>
    </source>
</reference>
<feature type="signal peptide" evidence="1">
    <location>
        <begin position="1"/>
        <end position="22"/>
    </location>
</feature>
<keyword evidence="1" id="KW-0732">Signal</keyword>
<evidence type="ECO:0000313" key="2">
    <source>
        <dbReference type="EMBL" id="QDD68224.1"/>
    </source>
</evidence>
<evidence type="ECO:0000256" key="1">
    <source>
        <dbReference type="SAM" id="SignalP"/>
    </source>
</evidence>
<dbReference type="EMBL" id="RJVK01000006">
    <property type="protein sequence ID" value="ROR38738.1"/>
    <property type="molecule type" value="Genomic_DNA"/>
</dbReference>
<dbReference type="AlphaFoldDB" id="A0AAJ4RB86"/>
<evidence type="ECO:0000313" key="3">
    <source>
        <dbReference type="EMBL" id="ROR38738.1"/>
    </source>
</evidence>
<dbReference type="Proteomes" id="UP000272781">
    <property type="component" value="Unassembled WGS sequence"/>
</dbReference>
<feature type="chain" id="PRO_5042476194" evidence="1">
    <location>
        <begin position="23"/>
        <end position="309"/>
    </location>
</feature>
<protein>
    <submittedName>
        <fullName evidence="3">Uncharacterized protein</fullName>
    </submittedName>
</protein>